<keyword evidence="2" id="KW-1185">Reference proteome</keyword>
<reference evidence="1 2" key="1">
    <citation type="journal article" date="2018" name="Genome Announc.">
        <title>Draft Genome Sequence of Lactococcus sp. Strain NtB2 (JCM 32569), Isolated from the Gut of the Higher Termite Nasutitermes takasagoensis.</title>
        <authorList>
            <person name="Noda S."/>
            <person name="Aihara C."/>
            <person name="Yuki M."/>
            <person name="Ohkuma M."/>
        </authorList>
    </citation>
    <scope>NUCLEOTIDE SEQUENCE [LARGE SCALE GENOMIC DNA]</scope>
    <source>
        <strain evidence="1 2">NtB2</strain>
    </source>
</reference>
<dbReference type="Proteomes" id="UP000245021">
    <property type="component" value="Unassembled WGS sequence"/>
</dbReference>
<dbReference type="EMBL" id="BFFO01000005">
    <property type="protein sequence ID" value="GBG96798.1"/>
    <property type="molecule type" value="Genomic_DNA"/>
</dbReference>
<evidence type="ECO:0000313" key="1">
    <source>
        <dbReference type="EMBL" id="GBG96798.1"/>
    </source>
</evidence>
<dbReference type="Gene3D" id="3.40.30.10">
    <property type="entry name" value="Glutaredoxin"/>
    <property type="match status" value="1"/>
</dbReference>
<evidence type="ECO:0000313" key="2">
    <source>
        <dbReference type="Proteomes" id="UP000245021"/>
    </source>
</evidence>
<sequence length="203" mass="23456">MITINVESLENAEIFWKELGLEEKVALSESYDFKPQTLAIDVEYIDDIYEKVEELGLELSEISPATDGKHLFSFKTPEDNRVIIVGDWVTEPYSHDKRTAFFENIKQVSLLQAEDIEELDEEAVILFGRVTCPWTRYFSQQLAEISSKIYYVDTENTDLSPALQEARRKYDAPTVPTVIRRQADGAFVKMDRSKLTLKEFLED</sequence>
<dbReference type="AlphaFoldDB" id="A0A2R5HJK3"/>
<name>A0A2R5HJK3_9LACT</name>
<gene>
    <name evidence="1" type="ORF">NtB2_00922</name>
</gene>
<dbReference type="OrthoDB" id="9792987at2"/>
<protein>
    <submittedName>
        <fullName evidence="1">Uncharacterized protein</fullName>
    </submittedName>
</protein>
<dbReference type="SUPFAM" id="SSF54593">
    <property type="entry name" value="Glyoxalase/Bleomycin resistance protein/Dihydroxybiphenyl dioxygenase"/>
    <property type="match status" value="1"/>
</dbReference>
<organism evidence="1 2">
    <name type="scientific">Lactococcus termiticola</name>
    <dbReference type="NCBI Taxonomy" id="2169526"/>
    <lineage>
        <taxon>Bacteria</taxon>
        <taxon>Bacillati</taxon>
        <taxon>Bacillota</taxon>
        <taxon>Bacilli</taxon>
        <taxon>Lactobacillales</taxon>
        <taxon>Streptococcaceae</taxon>
        <taxon>Lactococcus</taxon>
    </lineage>
</organism>
<dbReference type="InterPro" id="IPR029068">
    <property type="entry name" value="Glyas_Bleomycin-R_OHBP_Dase"/>
</dbReference>
<comment type="caution">
    <text evidence="1">The sequence shown here is derived from an EMBL/GenBank/DDBJ whole genome shotgun (WGS) entry which is preliminary data.</text>
</comment>
<dbReference type="RefSeq" id="WP_109245769.1">
    <property type="nucleotide sequence ID" value="NZ_BFFO01000005.1"/>
</dbReference>
<dbReference type="PROSITE" id="PS51354">
    <property type="entry name" value="GLUTAREDOXIN_2"/>
    <property type="match status" value="1"/>
</dbReference>
<proteinExistence type="predicted"/>
<accession>A0A2R5HJK3</accession>
<dbReference type="InterPro" id="IPR036249">
    <property type="entry name" value="Thioredoxin-like_sf"/>
</dbReference>
<dbReference type="SUPFAM" id="SSF52833">
    <property type="entry name" value="Thioredoxin-like"/>
    <property type="match status" value="1"/>
</dbReference>